<proteinExistence type="predicted"/>
<keyword evidence="1" id="KW-0472">Membrane</keyword>
<organism evidence="2 3">
    <name type="scientific">Streptomyces polyasparticus</name>
    <dbReference type="NCBI Taxonomy" id="2767826"/>
    <lineage>
        <taxon>Bacteria</taxon>
        <taxon>Bacillati</taxon>
        <taxon>Actinomycetota</taxon>
        <taxon>Actinomycetes</taxon>
        <taxon>Kitasatosporales</taxon>
        <taxon>Streptomycetaceae</taxon>
        <taxon>Streptomyces</taxon>
    </lineage>
</organism>
<feature type="transmembrane region" description="Helical" evidence="1">
    <location>
        <begin position="28"/>
        <end position="48"/>
    </location>
</feature>
<name>A0ABR7SUL7_9ACTN</name>
<evidence type="ECO:0000313" key="3">
    <source>
        <dbReference type="Proteomes" id="UP000642284"/>
    </source>
</evidence>
<keyword evidence="1" id="KW-0812">Transmembrane</keyword>
<dbReference type="EMBL" id="JACTVJ010000024">
    <property type="protein sequence ID" value="MBC9718226.1"/>
    <property type="molecule type" value="Genomic_DNA"/>
</dbReference>
<keyword evidence="1" id="KW-1133">Transmembrane helix</keyword>
<sequence>MKHRRIALFALCAAMVVAALLVSPLMPGLWTVLGALLILGIGAAMVVIGRRLGSRN</sequence>
<accession>A0ABR7SUL7</accession>
<evidence type="ECO:0000256" key="1">
    <source>
        <dbReference type="SAM" id="Phobius"/>
    </source>
</evidence>
<reference evidence="2 3" key="1">
    <citation type="submission" date="2020-08" db="EMBL/GenBank/DDBJ databases">
        <title>Genemic of Streptomyces polyaspartic.</title>
        <authorList>
            <person name="Liu W."/>
        </authorList>
    </citation>
    <scope>NUCLEOTIDE SEQUENCE [LARGE SCALE GENOMIC DNA]</scope>
    <source>
        <strain evidence="2 3">TRM66268-LWL</strain>
    </source>
</reference>
<protein>
    <submittedName>
        <fullName evidence="2">Uncharacterized protein</fullName>
    </submittedName>
</protein>
<evidence type="ECO:0000313" key="2">
    <source>
        <dbReference type="EMBL" id="MBC9718226.1"/>
    </source>
</evidence>
<dbReference type="Proteomes" id="UP000642284">
    <property type="component" value="Unassembled WGS sequence"/>
</dbReference>
<dbReference type="RefSeq" id="WP_187818656.1">
    <property type="nucleotide sequence ID" value="NZ_JACTVJ010000024.1"/>
</dbReference>
<comment type="caution">
    <text evidence="2">The sequence shown here is derived from an EMBL/GenBank/DDBJ whole genome shotgun (WGS) entry which is preliminary data.</text>
</comment>
<keyword evidence="3" id="KW-1185">Reference proteome</keyword>
<gene>
    <name evidence="2" type="ORF">H9Y04_37450</name>
</gene>